<dbReference type="PANTHER" id="PTHR33142:SF40">
    <property type="entry name" value="CYCLIN-DEPENDENT PROTEIN KINASE INHIBITOR SMR6"/>
    <property type="match status" value="1"/>
</dbReference>
<accession>A0ABR2FSI3</accession>
<evidence type="ECO:0000313" key="3">
    <source>
        <dbReference type="EMBL" id="KAK8586933.1"/>
    </source>
</evidence>
<evidence type="ECO:0008006" key="5">
    <source>
        <dbReference type="Google" id="ProtNLM"/>
    </source>
</evidence>
<evidence type="ECO:0000256" key="1">
    <source>
        <dbReference type="ARBA" id="ARBA00023013"/>
    </source>
</evidence>
<dbReference type="Proteomes" id="UP001472677">
    <property type="component" value="Unassembled WGS sequence"/>
</dbReference>
<keyword evidence="4" id="KW-1185">Reference proteome</keyword>
<evidence type="ECO:0000313" key="4">
    <source>
        <dbReference type="Proteomes" id="UP001472677"/>
    </source>
</evidence>
<dbReference type="InterPro" id="IPR040389">
    <property type="entry name" value="SMR"/>
</dbReference>
<reference evidence="3 4" key="1">
    <citation type="journal article" date="2024" name="G3 (Bethesda)">
        <title>Genome assembly of Hibiscus sabdariffa L. provides insights into metabolisms of medicinal natural products.</title>
        <authorList>
            <person name="Kim T."/>
        </authorList>
    </citation>
    <scope>NUCLEOTIDE SEQUENCE [LARGE SCALE GENOMIC DNA]</scope>
    <source>
        <strain evidence="3">TK-2024</strain>
        <tissue evidence="3">Old leaves</tissue>
    </source>
</reference>
<evidence type="ECO:0000256" key="2">
    <source>
        <dbReference type="ARBA" id="ARBA00023306"/>
    </source>
</evidence>
<dbReference type="EMBL" id="JBBPBM010000004">
    <property type="protein sequence ID" value="KAK8586933.1"/>
    <property type="molecule type" value="Genomic_DNA"/>
</dbReference>
<keyword evidence="1" id="KW-0649">Protein kinase inhibitor</keyword>
<keyword evidence="2" id="KW-0131">Cell cycle</keyword>
<comment type="caution">
    <text evidence="3">The sequence shown here is derived from an EMBL/GenBank/DDBJ whole genome shotgun (WGS) entry which is preliminary data.</text>
</comment>
<name>A0ABR2FSI3_9ROSI</name>
<organism evidence="3 4">
    <name type="scientific">Hibiscus sabdariffa</name>
    <name type="common">roselle</name>
    <dbReference type="NCBI Taxonomy" id="183260"/>
    <lineage>
        <taxon>Eukaryota</taxon>
        <taxon>Viridiplantae</taxon>
        <taxon>Streptophyta</taxon>
        <taxon>Embryophyta</taxon>
        <taxon>Tracheophyta</taxon>
        <taxon>Spermatophyta</taxon>
        <taxon>Magnoliopsida</taxon>
        <taxon>eudicotyledons</taxon>
        <taxon>Gunneridae</taxon>
        <taxon>Pentapetalae</taxon>
        <taxon>rosids</taxon>
        <taxon>malvids</taxon>
        <taxon>Malvales</taxon>
        <taxon>Malvaceae</taxon>
        <taxon>Malvoideae</taxon>
        <taxon>Hibiscus</taxon>
    </lineage>
</organism>
<protein>
    <recommendedName>
        <fullName evidence="5">Cyclin-dependent protein kinase inhibitor SMR6</fullName>
    </recommendedName>
</protein>
<gene>
    <name evidence="3" type="ORF">V6N12_021452</name>
</gene>
<sequence>MGFSKKPQLDGALDSEGKKWVIAGIAIRTSLKPIKTKPIAKECEEKEEEEEACSTTPTSKEAKIAEKLQCPLAPMKRRPTLRCHYNGVREFFNPPDLESVFKLHHVEKAI</sequence>
<proteinExistence type="predicted"/>
<dbReference type="PANTHER" id="PTHR33142">
    <property type="entry name" value="CYCLIN-DEPENDENT PROTEIN KINASE INHIBITOR SMR13"/>
    <property type="match status" value="1"/>
</dbReference>